<dbReference type="InterPro" id="IPR014014">
    <property type="entry name" value="RNA_helicase_DEAD_Q_motif"/>
</dbReference>
<feature type="domain" description="Helicase ATP-binding" evidence="8">
    <location>
        <begin position="33"/>
        <end position="203"/>
    </location>
</feature>
<accession>Q0W0G0</accession>
<feature type="domain" description="Helicase C-terminal" evidence="9">
    <location>
        <begin position="214"/>
        <end position="376"/>
    </location>
</feature>
<protein>
    <submittedName>
        <fullName evidence="11">ATP-dependent RNA helicase</fullName>
    </submittedName>
</protein>
<dbReference type="STRING" id="351160.RRC430"/>
<dbReference type="Pfam" id="PF00271">
    <property type="entry name" value="Helicase_C"/>
    <property type="match status" value="1"/>
</dbReference>
<keyword evidence="1 6" id="KW-0547">Nucleotide-binding</keyword>
<evidence type="ECO:0000256" key="4">
    <source>
        <dbReference type="ARBA" id="ARBA00022840"/>
    </source>
</evidence>
<dbReference type="InterPro" id="IPR011545">
    <property type="entry name" value="DEAD/DEAH_box_helicase_dom"/>
</dbReference>
<dbReference type="Gene3D" id="3.40.50.300">
    <property type="entry name" value="P-loop containing nucleotide triphosphate hydrolases"/>
    <property type="match status" value="2"/>
</dbReference>
<keyword evidence="12" id="KW-1185">Reference proteome</keyword>
<evidence type="ECO:0000259" key="9">
    <source>
        <dbReference type="PROSITE" id="PS51194"/>
    </source>
</evidence>
<dbReference type="GeneID" id="5143493"/>
<keyword evidence="4 6" id="KW-0067">ATP-binding</keyword>
<dbReference type="Proteomes" id="UP000000663">
    <property type="component" value="Chromosome"/>
</dbReference>
<evidence type="ECO:0000256" key="1">
    <source>
        <dbReference type="ARBA" id="ARBA00022741"/>
    </source>
</evidence>
<dbReference type="GO" id="GO:0140097">
    <property type="term" value="F:catalytic activity, acting on DNA"/>
    <property type="evidence" value="ECO:0007669"/>
    <property type="project" value="UniProtKB-ARBA"/>
</dbReference>
<dbReference type="Pfam" id="PF00270">
    <property type="entry name" value="DEAD"/>
    <property type="match status" value="1"/>
</dbReference>
<evidence type="ECO:0000313" key="12">
    <source>
        <dbReference type="Proteomes" id="UP000000663"/>
    </source>
</evidence>
<dbReference type="InterPro" id="IPR050079">
    <property type="entry name" value="DEAD_box_RNA_helicase"/>
</dbReference>
<dbReference type="eggNOG" id="arCOG00558">
    <property type="taxonomic scope" value="Archaea"/>
</dbReference>
<dbReference type="AlphaFoldDB" id="Q0W0G0"/>
<keyword evidence="2 6" id="KW-0378">Hydrolase</keyword>
<feature type="compositionally biased region" description="Basic residues" evidence="7">
    <location>
        <begin position="439"/>
        <end position="451"/>
    </location>
</feature>
<dbReference type="EMBL" id="AM114193">
    <property type="protein sequence ID" value="CAJ38133.1"/>
    <property type="molecule type" value="Genomic_DNA"/>
</dbReference>
<dbReference type="InterPro" id="IPR014001">
    <property type="entry name" value="Helicase_ATP-bd"/>
</dbReference>
<evidence type="ECO:0000256" key="2">
    <source>
        <dbReference type="ARBA" id="ARBA00022801"/>
    </source>
</evidence>
<sequence length="451" mass="50378">MSSFENLKLSEPVMKALASMGFEESTHIQDSTIPLALKGKDVIGQAPTGTGKTAAFGIPMIEICDNSPSIQAIVITPTRELAIQVSEELNKIGQFKGIRALPIYGGQEYKWQMKGLKEKPQIIVATPGRLMDHLTKQKSIKGNDVKMLVLDEADEMLDMGFIDDIYAVMEKLPAERQTLLFSATMSPEIKKIAVELMKKPHIVGQESKKVKSPAISQHYVEVHESGKFEALCRILDTQCPDLAIVFVRTKVRVDELQEGLTRRGYAAVGLHGDMDQQRRNSIMKQFKNGKTQVLVATDVAARGLDISDVSHVFNFDIPRDPESYVHRIGRTGRAGKSGISITFVTFREIKLLKLIEQVSARRMERMEVPTLEEAIEEQQRKVIDSLREAAYGEDALRYRHLAEKLLNDNDSVTLVSAALTMLIKEPDKTPVVLTEPKQGGKKKGGFRRPRK</sequence>
<dbReference type="CDD" id="cd00268">
    <property type="entry name" value="DEADc"/>
    <property type="match status" value="1"/>
</dbReference>
<evidence type="ECO:0000259" key="10">
    <source>
        <dbReference type="PROSITE" id="PS51195"/>
    </source>
</evidence>
<dbReference type="CDD" id="cd18787">
    <property type="entry name" value="SF2_C_DEAD"/>
    <property type="match status" value="1"/>
</dbReference>
<evidence type="ECO:0000256" key="6">
    <source>
        <dbReference type="RuleBase" id="RU000492"/>
    </source>
</evidence>
<evidence type="ECO:0000313" key="11">
    <source>
        <dbReference type="EMBL" id="CAJ38133.1"/>
    </source>
</evidence>
<dbReference type="PROSITE" id="PS51195">
    <property type="entry name" value="Q_MOTIF"/>
    <property type="match status" value="1"/>
</dbReference>
<dbReference type="SUPFAM" id="SSF52540">
    <property type="entry name" value="P-loop containing nucleoside triphosphate hydrolases"/>
    <property type="match status" value="1"/>
</dbReference>
<dbReference type="GO" id="GO:0003676">
    <property type="term" value="F:nucleic acid binding"/>
    <property type="evidence" value="ECO:0007669"/>
    <property type="project" value="InterPro"/>
</dbReference>
<feature type="short sequence motif" description="Q motif" evidence="5">
    <location>
        <begin position="2"/>
        <end position="30"/>
    </location>
</feature>
<dbReference type="GO" id="GO:0003724">
    <property type="term" value="F:RNA helicase activity"/>
    <property type="evidence" value="ECO:0007669"/>
    <property type="project" value="InterPro"/>
</dbReference>
<name>Q0W0G0_METAR</name>
<feature type="region of interest" description="Disordered" evidence="7">
    <location>
        <begin position="429"/>
        <end position="451"/>
    </location>
</feature>
<dbReference type="GO" id="GO:0005524">
    <property type="term" value="F:ATP binding"/>
    <property type="evidence" value="ECO:0007669"/>
    <property type="project" value="UniProtKB-KW"/>
</dbReference>
<dbReference type="GO" id="GO:0005829">
    <property type="term" value="C:cytosol"/>
    <property type="evidence" value="ECO:0007669"/>
    <property type="project" value="TreeGrafter"/>
</dbReference>
<reference evidence="11 12" key="1">
    <citation type="journal article" date="2006" name="Science">
        <title>Genome of rice cluster I archaea -- the key methane producers in the rice rhizosphere.</title>
        <authorList>
            <person name="Erkel C."/>
            <person name="Kube M."/>
            <person name="Reinhardt R."/>
            <person name="Liesack W."/>
        </authorList>
    </citation>
    <scope>NUCLEOTIDE SEQUENCE [LARGE SCALE GENOMIC DNA]</scope>
    <source>
        <strain evidence="12">DSM 22066 / NBRC 105507 / MRE50</strain>
    </source>
</reference>
<evidence type="ECO:0000256" key="3">
    <source>
        <dbReference type="ARBA" id="ARBA00022806"/>
    </source>
</evidence>
<dbReference type="InterPro" id="IPR027417">
    <property type="entry name" value="P-loop_NTPase"/>
</dbReference>
<dbReference type="GO" id="GO:0016787">
    <property type="term" value="F:hydrolase activity"/>
    <property type="evidence" value="ECO:0007669"/>
    <property type="project" value="UniProtKB-KW"/>
</dbReference>
<evidence type="ECO:0000259" key="8">
    <source>
        <dbReference type="PROSITE" id="PS51192"/>
    </source>
</evidence>
<proteinExistence type="inferred from homology"/>
<dbReference type="InterPro" id="IPR044742">
    <property type="entry name" value="DEAD/DEAH_RhlB"/>
</dbReference>
<dbReference type="PATRIC" id="fig|351160.9.peg.139"/>
<comment type="similarity">
    <text evidence="6">Belongs to the DEAD box helicase family.</text>
</comment>
<feature type="domain" description="DEAD-box RNA helicase Q" evidence="10">
    <location>
        <begin position="2"/>
        <end position="30"/>
    </location>
</feature>
<dbReference type="RefSeq" id="WP_012034458.1">
    <property type="nucleotide sequence ID" value="NC_009464.1"/>
</dbReference>
<dbReference type="KEGG" id="rci:RRC430"/>
<dbReference type="PANTHER" id="PTHR47959:SF1">
    <property type="entry name" value="ATP-DEPENDENT RNA HELICASE DBPA"/>
    <property type="match status" value="1"/>
</dbReference>
<dbReference type="SMART" id="SM00487">
    <property type="entry name" value="DEXDc"/>
    <property type="match status" value="1"/>
</dbReference>
<organism evidence="11 12">
    <name type="scientific">Methanocella arvoryzae (strain DSM 22066 / NBRC 105507 / MRE50)</name>
    <dbReference type="NCBI Taxonomy" id="351160"/>
    <lineage>
        <taxon>Archaea</taxon>
        <taxon>Methanobacteriati</taxon>
        <taxon>Methanobacteriota</taxon>
        <taxon>Stenosarchaea group</taxon>
        <taxon>Methanomicrobia</taxon>
        <taxon>Methanocellales</taxon>
        <taxon>Methanocellaceae</taxon>
        <taxon>Methanocella</taxon>
    </lineage>
</organism>
<dbReference type="SMART" id="SM00490">
    <property type="entry name" value="HELICc"/>
    <property type="match status" value="1"/>
</dbReference>
<evidence type="ECO:0000256" key="5">
    <source>
        <dbReference type="PROSITE-ProRule" id="PRU00552"/>
    </source>
</evidence>
<dbReference type="PANTHER" id="PTHR47959">
    <property type="entry name" value="ATP-DEPENDENT RNA HELICASE RHLE-RELATED"/>
    <property type="match status" value="1"/>
</dbReference>
<keyword evidence="3 6" id="KW-0347">Helicase</keyword>
<gene>
    <name evidence="11" type="ORF">RRC430</name>
</gene>
<dbReference type="InterPro" id="IPR001650">
    <property type="entry name" value="Helicase_C-like"/>
</dbReference>
<dbReference type="InterPro" id="IPR000629">
    <property type="entry name" value="RNA-helicase_DEAD-box_CS"/>
</dbReference>
<evidence type="ECO:0000256" key="7">
    <source>
        <dbReference type="SAM" id="MobiDB-lite"/>
    </source>
</evidence>
<dbReference type="PROSITE" id="PS51194">
    <property type="entry name" value="HELICASE_CTER"/>
    <property type="match status" value="1"/>
</dbReference>
<dbReference type="OrthoDB" id="4631at2157"/>
<dbReference type="PROSITE" id="PS00039">
    <property type="entry name" value="DEAD_ATP_HELICASE"/>
    <property type="match status" value="1"/>
</dbReference>
<dbReference type="PROSITE" id="PS51192">
    <property type="entry name" value="HELICASE_ATP_BIND_1"/>
    <property type="match status" value="1"/>
</dbReference>